<dbReference type="Pfam" id="PF00074">
    <property type="entry name" value="RnaseA"/>
    <property type="match status" value="1"/>
</dbReference>
<evidence type="ECO:0000313" key="13">
    <source>
        <dbReference type="Proteomes" id="UP000694387"/>
    </source>
</evidence>
<reference evidence="12" key="3">
    <citation type="submission" date="2025-09" db="UniProtKB">
        <authorList>
            <consortium name="Ensembl"/>
        </authorList>
    </citation>
    <scope>IDENTIFICATION</scope>
</reference>
<dbReference type="SUPFAM" id="SSF54076">
    <property type="entry name" value="RNase A-like"/>
    <property type="match status" value="1"/>
</dbReference>
<evidence type="ECO:0000256" key="4">
    <source>
        <dbReference type="ARBA" id="ARBA00022722"/>
    </source>
</evidence>
<reference evidence="12 13" key="1">
    <citation type="journal article" date="2020" name="Nat. Commun.">
        <title>Donkey genomes provide new insights into domestication and selection for coat color.</title>
        <authorList>
            <person name="Wang"/>
            <person name="C."/>
            <person name="Li"/>
            <person name="H."/>
            <person name="Guo"/>
            <person name="Y."/>
            <person name="Huang"/>
            <person name="J."/>
            <person name="Sun"/>
            <person name="Y."/>
            <person name="Min"/>
            <person name="J."/>
            <person name="Wang"/>
            <person name="J."/>
            <person name="Fang"/>
            <person name="X."/>
            <person name="Zhao"/>
            <person name="Z."/>
            <person name="Wang"/>
            <person name="S."/>
            <person name="Zhang"/>
            <person name="Y."/>
            <person name="Liu"/>
            <person name="Q."/>
            <person name="Jiang"/>
            <person name="Q."/>
            <person name="Wang"/>
            <person name="X."/>
            <person name="Guo"/>
            <person name="Y."/>
            <person name="Yang"/>
            <person name="C."/>
            <person name="Wang"/>
            <person name="Y."/>
            <person name="Tian"/>
            <person name="F."/>
            <person name="Zhuang"/>
            <person name="G."/>
            <person name="Fan"/>
            <person name="Y."/>
            <person name="Gao"/>
            <person name="Q."/>
            <person name="Li"/>
            <person name="Y."/>
            <person name="Ju"/>
            <person name="Z."/>
            <person name="Li"/>
            <person name="J."/>
            <person name="Li"/>
            <person name="R."/>
            <person name="Hou"/>
            <person name="M."/>
            <person name="Yang"/>
            <person name="G."/>
            <person name="Liu"/>
            <person name="G."/>
            <person name="Liu"/>
            <person name="W."/>
            <person name="Guo"/>
            <person name="J."/>
            <person name="Pan"/>
            <person name="S."/>
            <person name="Fan"/>
            <person name="G."/>
            <person name="Zhang"/>
            <person name="W."/>
            <person name="Zhang"/>
            <person name="R."/>
            <person name="Yu"/>
            <person name="J."/>
            <person name="Zhang"/>
            <person name="X."/>
            <person name="Yin"/>
            <person name="Q."/>
            <person name="Ji"/>
            <person name="C."/>
            <person name="Jin"/>
            <person name="Y."/>
            <person name="Yue"/>
            <person name="G."/>
            <person name="Liu"/>
            <person name="M."/>
            <person name="Xu"/>
            <person name="J."/>
            <person name="Liu"/>
            <person name="S."/>
            <person name="Jordana"/>
            <person name="J."/>
            <person name="Noce"/>
            <person name="A."/>
            <person name="Amills"/>
            <person name="M."/>
            <person name="Wu"/>
            <person name="D.D."/>
            <person name="Li"/>
            <person name="S."/>
            <person name="Zhou"/>
            <person name="X. and Zhong"/>
            <person name="J."/>
        </authorList>
    </citation>
    <scope>NUCLEOTIDE SEQUENCE [LARGE SCALE GENOMIC DNA]</scope>
</reference>
<feature type="signal peptide" evidence="10">
    <location>
        <begin position="1"/>
        <end position="24"/>
    </location>
</feature>
<evidence type="ECO:0000259" key="11">
    <source>
        <dbReference type="SMART" id="SM00092"/>
    </source>
</evidence>
<accession>A0A8C4PLT6</accession>
<evidence type="ECO:0000256" key="2">
    <source>
        <dbReference type="ARBA" id="ARBA00005600"/>
    </source>
</evidence>
<dbReference type="Ensembl" id="ENSEAST00005015922.2">
    <property type="protein sequence ID" value="ENSEASP00005014642.2"/>
    <property type="gene ID" value="ENSEASG00005010211.2"/>
</dbReference>
<dbReference type="SMART" id="SM00092">
    <property type="entry name" value="RNAse_Pc"/>
    <property type="match status" value="1"/>
</dbReference>
<dbReference type="GO" id="GO:0016787">
    <property type="term" value="F:hydrolase activity"/>
    <property type="evidence" value="ECO:0007669"/>
    <property type="project" value="UniProtKB-KW"/>
</dbReference>
<keyword evidence="8" id="KW-1015">Disulfide bond</keyword>
<dbReference type="Proteomes" id="UP000694387">
    <property type="component" value="Chromosome 2"/>
</dbReference>
<proteinExistence type="inferred from homology"/>
<dbReference type="Gene3D" id="3.10.130.10">
    <property type="entry name" value="Ribonuclease A-like domain"/>
    <property type="match status" value="1"/>
</dbReference>
<dbReference type="GeneTree" id="ENSGT00940000162253"/>
<reference evidence="12" key="2">
    <citation type="submission" date="2025-08" db="UniProtKB">
        <authorList>
            <consortium name="Ensembl"/>
        </authorList>
    </citation>
    <scope>IDENTIFICATION</scope>
</reference>
<keyword evidence="3" id="KW-0964">Secreted</keyword>
<comment type="subcellular location">
    <subcellularLocation>
        <location evidence="1">Secreted</location>
    </subcellularLocation>
</comment>
<sequence>TVPTQRDSRLCLLLLLGILGMVISYHATPASLTRAQWFEIQHIKNMTHRRCNNEMLRVNNYTKRCKNINTFLHTTFAFVASVCNTPNVTCPTTGYMNCHNSSVQVDITDCNLTSAPQPYKNCTYRQTSARKYFIVACNNSQPGDNAAYSVVPVHLDWIS</sequence>
<name>A0A8C4PLT6_EQUAS</name>
<evidence type="ECO:0000256" key="3">
    <source>
        <dbReference type="ARBA" id="ARBA00022525"/>
    </source>
</evidence>
<dbReference type="AlphaFoldDB" id="A0A8C4PLT6"/>
<keyword evidence="5 10" id="KW-0732">Signal</keyword>
<evidence type="ECO:0000256" key="6">
    <source>
        <dbReference type="ARBA" id="ARBA00022759"/>
    </source>
</evidence>
<protein>
    <recommendedName>
        <fullName evidence="11">Ribonuclease A-domain domain-containing protein</fullName>
    </recommendedName>
</protein>
<evidence type="ECO:0000256" key="9">
    <source>
        <dbReference type="ARBA" id="ARBA00023180"/>
    </source>
</evidence>
<keyword evidence="13" id="KW-1185">Reference proteome</keyword>
<keyword evidence="7 10" id="KW-0378">Hydrolase</keyword>
<dbReference type="FunFam" id="3.10.130.10:FF:000001">
    <property type="entry name" value="Ribonuclease pancreatic"/>
    <property type="match status" value="1"/>
</dbReference>
<keyword evidence="6 10" id="KW-0255">Endonuclease</keyword>
<dbReference type="GO" id="GO:0005615">
    <property type="term" value="C:extracellular space"/>
    <property type="evidence" value="ECO:0007669"/>
    <property type="project" value="TreeGrafter"/>
</dbReference>
<dbReference type="GO" id="GO:0004519">
    <property type="term" value="F:endonuclease activity"/>
    <property type="evidence" value="ECO:0007669"/>
    <property type="project" value="UniProtKB-KW"/>
</dbReference>
<dbReference type="GO" id="GO:0003676">
    <property type="term" value="F:nucleic acid binding"/>
    <property type="evidence" value="ECO:0007669"/>
    <property type="project" value="InterPro"/>
</dbReference>
<feature type="domain" description="Ribonuclease A-domain" evidence="11">
    <location>
        <begin position="31"/>
        <end position="159"/>
    </location>
</feature>
<evidence type="ECO:0000256" key="5">
    <source>
        <dbReference type="ARBA" id="ARBA00022729"/>
    </source>
</evidence>
<evidence type="ECO:0000256" key="1">
    <source>
        <dbReference type="ARBA" id="ARBA00004613"/>
    </source>
</evidence>
<dbReference type="PROSITE" id="PS00127">
    <property type="entry name" value="RNASE_PANCREATIC"/>
    <property type="match status" value="1"/>
</dbReference>
<evidence type="ECO:0000256" key="7">
    <source>
        <dbReference type="ARBA" id="ARBA00022801"/>
    </source>
</evidence>
<evidence type="ECO:0000313" key="12">
    <source>
        <dbReference type="Ensembl" id="ENSEASP00005014642.2"/>
    </source>
</evidence>
<keyword evidence="4 10" id="KW-0540">Nuclease</keyword>
<evidence type="ECO:0000256" key="8">
    <source>
        <dbReference type="ARBA" id="ARBA00023157"/>
    </source>
</evidence>
<evidence type="ECO:0000256" key="10">
    <source>
        <dbReference type="RuleBase" id="RU000651"/>
    </source>
</evidence>
<comment type="similarity">
    <text evidence="2 10">Belongs to the pancreatic ribonuclease family.</text>
</comment>
<feature type="chain" id="PRO_5040538340" description="Ribonuclease A-domain domain-containing protein" evidence="10">
    <location>
        <begin position="25"/>
        <end position="159"/>
    </location>
</feature>
<keyword evidence="9" id="KW-0325">Glycoprotein</keyword>
<dbReference type="PRINTS" id="PR00794">
    <property type="entry name" value="RIBONUCLEASE"/>
</dbReference>
<dbReference type="PANTHER" id="PTHR11437">
    <property type="entry name" value="RIBONUCLEASE"/>
    <property type="match status" value="1"/>
</dbReference>
<dbReference type="InterPro" id="IPR023412">
    <property type="entry name" value="RNaseA_domain"/>
</dbReference>
<dbReference type="InterPro" id="IPR001427">
    <property type="entry name" value="RNaseA"/>
</dbReference>
<organism evidence="12 13">
    <name type="scientific">Equus asinus</name>
    <name type="common">Donkey</name>
    <name type="synonym">Equus africanus asinus</name>
    <dbReference type="NCBI Taxonomy" id="9793"/>
    <lineage>
        <taxon>Eukaryota</taxon>
        <taxon>Metazoa</taxon>
        <taxon>Chordata</taxon>
        <taxon>Craniata</taxon>
        <taxon>Vertebrata</taxon>
        <taxon>Euteleostomi</taxon>
        <taxon>Mammalia</taxon>
        <taxon>Eutheria</taxon>
        <taxon>Laurasiatheria</taxon>
        <taxon>Perissodactyla</taxon>
        <taxon>Equidae</taxon>
        <taxon>Equus</taxon>
    </lineage>
</organism>
<dbReference type="GO" id="GO:0050830">
    <property type="term" value="P:defense response to Gram-positive bacterium"/>
    <property type="evidence" value="ECO:0007669"/>
    <property type="project" value="TreeGrafter"/>
</dbReference>
<dbReference type="GO" id="GO:0004540">
    <property type="term" value="F:RNA nuclease activity"/>
    <property type="evidence" value="ECO:0007669"/>
    <property type="project" value="UniProtKB-ARBA"/>
</dbReference>
<dbReference type="PANTHER" id="PTHR11437:SF3">
    <property type="entry name" value="EOSINOPHIL CATIONIC PROTEIN"/>
    <property type="match status" value="1"/>
</dbReference>
<dbReference type="GO" id="GO:0002227">
    <property type="term" value="P:innate immune response in mucosa"/>
    <property type="evidence" value="ECO:0007669"/>
    <property type="project" value="TreeGrafter"/>
</dbReference>
<dbReference type="InterPro" id="IPR023411">
    <property type="entry name" value="RNaseA_AS"/>
</dbReference>
<dbReference type="InterPro" id="IPR036816">
    <property type="entry name" value="RNaseA-like_dom_sf"/>
</dbReference>
<dbReference type="GO" id="GO:0006935">
    <property type="term" value="P:chemotaxis"/>
    <property type="evidence" value="ECO:0007669"/>
    <property type="project" value="TreeGrafter"/>
</dbReference>
<dbReference type="CDD" id="cd06265">
    <property type="entry name" value="RNase_A_canonical"/>
    <property type="match status" value="1"/>
</dbReference>